<protein>
    <submittedName>
        <fullName evidence="3">Transglutaminase domain-containing protein</fullName>
    </submittedName>
</protein>
<dbReference type="Gene3D" id="3.10.620.30">
    <property type="match status" value="1"/>
</dbReference>
<feature type="domain" description="Transglutaminase-like" evidence="2">
    <location>
        <begin position="240"/>
        <end position="309"/>
    </location>
</feature>
<dbReference type="EMBL" id="JAFIQO010000109">
    <property type="protein sequence ID" value="MBP0056528.1"/>
    <property type="molecule type" value="Genomic_DNA"/>
</dbReference>
<reference evidence="3 4" key="1">
    <citation type="submission" date="2021-02" db="EMBL/GenBank/DDBJ databases">
        <title>Lactate utilizing bacteria of the human gut.</title>
        <authorList>
            <person name="Sheridan P.O."/>
        </authorList>
    </citation>
    <scope>NUCLEOTIDE SEQUENCE [LARGE SCALE GENOMIC DNA]</scope>
    <source>
        <strain evidence="3 4">HTF-83D</strain>
    </source>
</reference>
<dbReference type="RefSeq" id="WP_209293166.1">
    <property type="nucleotide sequence ID" value="NZ_JAFIQO010000109.1"/>
</dbReference>
<accession>A0ABS3ZIU0</accession>
<dbReference type="PANTHER" id="PTHR33490">
    <property type="entry name" value="BLR5614 PROTEIN-RELATED"/>
    <property type="match status" value="1"/>
</dbReference>
<comment type="caution">
    <text evidence="3">The sequence shown here is derived from an EMBL/GenBank/DDBJ whole genome shotgun (WGS) entry which is preliminary data.</text>
</comment>
<gene>
    <name evidence="3" type="ORF">JYQ75_03790</name>
</gene>
<organism evidence="3 4">
    <name type="scientific">Anaerobutyricum soehngenii</name>
    <dbReference type="NCBI Taxonomy" id="105843"/>
    <lineage>
        <taxon>Bacteria</taxon>
        <taxon>Bacillati</taxon>
        <taxon>Bacillota</taxon>
        <taxon>Clostridia</taxon>
        <taxon>Lachnospirales</taxon>
        <taxon>Lachnospiraceae</taxon>
        <taxon>Anaerobutyricum</taxon>
    </lineage>
</organism>
<sequence>MKYREQYFFRFLKRGSIFLLVFCLVGCGASGSDRSAERKSAERKTKEQKTEVQLEVQGTVDIPNYYHKENLFLPQADGKVTEEQEGVSLDLSHTDQGYFMVAYKGSADKLMVQVEGSDNIPYRYYFEPDGHYNALPLTAGNGNYAVSAYENVGDNRYALVFTKTVDVVLANEVLPFLYSNQYVNFNEDTKAVTLAKKLTEGKTELEAVQAVYEYVVKNIVYDEEKAETVKSGYLPNVDETLKTKKGICFDYAALMTAMLRSSGIPTRLDIGYATNIYHAWISTYLEERGWVDNVIQFDGKSWTMMDPTFAADGGDGIKDFITDSSNYNVQYIH</sequence>
<feature type="compositionally biased region" description="Basic and acidic residues" evidence="1">
    <location>
        <begin position="34"/>
        <end position="50"/>
    </location>
</feature>
<name>A0ABS3ZIU0_9FIRM</name>
<keyword evidence="4" id="KW-1185">Reference proteome</keyword>
<dbReference type="Proteomes" id="UP001315001">
    <property type="component" value="Unassembled WGS sequence"/>
</dbReference>
<evidence type="ECO:0000256" key="1">
    <source>
        <dbReference type="SAM" id="MobiDB-lite"/>
    </source>
</evidence>
<dbReference type="SUPFAM" id="SSF54001">
    <property type="entry name" value="Cysteine proteinases"/>
    <property type="match status" value="1"/>
</dbReference>
<proteinExistence type="predicted"/>
<feature type="region of interest" description="Disordered" evidence="1">
    <location>
        <begin position="31"/>
        <end position="50"/>
    </location>
</feature>
<evidence type="ECO:0000313" key="3">
    <source>
        <dbReference type="EMBL" id="MBP0056528.1"/>
    </source>
</evidence>
<dbReference type="SMART" id="SM00460">
    <property type="entry name" value="TGc"/>
    <property type="match status" value="1"/>
</dbReference>
<dbReference type="InterPro" id="IPR002931">
    <property type="entry name" value="Transglutaminase-like"/>
</dbReference>
<dbReference type="Pfam" id="PF01841">
    <property type="entry name" value="Transglut_core"/>
    <property type="match status" value="1"/>
</dbReference>
<evidence type="ECO:0000259" key="2">
    <source>
        <dbReference type="SMART" id="SM00460"/>
    </source>
</evidence>
<evidence type="ECO:0000313" key="4">
    <source>
        <dbReference type="Proteomes" id="UP001315001"/>
    </source>
</evidence>
<dbReference type="InterPro" id="IPR038765">
    <property type="entry name" value="Papain-like_cys_pep_sf"/>
</dbReference>